<evidence type="ECO:0000259" key="2">
    <source>
        <dbReference type="Pfam" id="PF00582"/>
    </source>
</evidence>
<comment type="similarity">
    <text evidence="1">Belongs to the universal stress protein A family.</text>
</comment>
<dbReference type="Gene3D" id="3.40.50.620">
    <property type="entry name" value="HUPs"/>
    <property type="match status" value="1"/>
</dbReference>
<dbReference type="Pfam" id="PF00582">
    <property type="entry name" value="Usp"/>
    <property type="match status" value="1"/>
</dbReference>
<sequence>MQERQHIIVPIDFKTHSDLQANFALHMARLLNAKTTFVHVLRPIADFSDYDPATLEQVEKKLLAHMRKKVDAFIKALDKRGVICEGVVLSGSIAETVIAHVDEQKADLVVLSTHGAQGIEKVLLGSVADRVIKGVNCPCLVFNPYKNRWRHDDTTGRYDFGKAVELPPLA</sequence>
<organism evidence="3 4">
    <name type="scientific">Desulfobulbus propionicus (strain ATCC 33891 / DSM 2032 / VKM B-1956 / 1pr3)</name>
    <dbReference type="NCBI Taxonomy" id="577650"/>
    <lineage>
        <taxon>Bacteria</taxon>
        <taxon>Pseudomonadati</taxon>
        <taxon>Thermodesulfobacteriota</taxon>
        <taxon>Desulfobulbia</taxon>
        <taxon>Desulfobulbales</taxon>
        <taxon>Desulfobulbaceae</taxon>
        <taxon>Desulfobulbus</taxon>
    </lineage>
</organism>
<dbReference type="InterPro" id="IPR006015">
    <property type="entry name" value="Universal_stress_UspA"/>
</dbReference>
<dbReference type="Proteomes" id="UP000006365">
    <property type="component" value="Chromosome"/>
</dbReference>
<dbReference type="RefSeq" id="WP_015723851.1">
    <property type="nucleotide sequence ID" value="NC_014972.1"/>
</dbReference>
<dbReference type="PRINTS" id="PR01438">
    <property type="entry name" value="UNVRSLSTRESS"/>
</dbReference>
<dbReference type="EMBL" id="CP002364">
    <property type="protein sequence ID" value="ADW17308.1"/>
    <property type="molecule type" value="Genomic_DNA"/>
</dbReference>
<dbReference type="AlphaFoldDB" id="A0A7U3YKY8"/>
<dbReference type="InterPro" id="IPR006016">
    <property type="entry name" value="UspA"/>
</dbReference>
<dbReference type="CDD" id="cd00293">
    <property type="entry name" value="USP-like"/>
    <property type="match status" value="1"/>
</dbReference>
<dbReference type="PIRSF" id="PIRSF006276">
    <property type="entry name" value="UspA"/>
    <property type="match status" value="1"/>
</dbReference>
<evidence type="ECO:0000313" key="3">
    <source>
        <dbReference type="EMBL" id="ADW17308.1"/>
    </source>
</evidence>
<reference evidence="3 4" key="1">
    <citation type="journal article" date="2011" name="Stand. Genomic Sci.">
        <title>Complete genome sequence of Desulfobulbus propionicus type strain (1pr3).</title>
        <authorList>
            <person name="Pagani I."/>
            <person name="Lapidus A."/>
            <person name="Nolan M."/>
            <person name="Lucas S."/>
            <person name="Hammon N."/>
            <person name="Deshpande S."/>
            <person name="Cheng J.F."/>
            <person name="Chertkov O."/>
            <person name="Davenport K."/>
            <person name="Tapia R."/>
            <person name="Han C."/>
            <person name="Goodwin L."/>
            <person name="Pitluck S."/>
            <person name="Liolios K."/>
            <person name="Mavromatis K."/>
            <person name="Ivanova N."/>
            <person name="Mikhailova N."/>
            <person name="Pati A."/>
            <person name="Chen A."/>
            <person name="Palaniappan K."/>
            <person name="Land M."/>
            <person name="Hauser L."/>
            <person name="Chang Y.J."/>
            <person name="Jeffries C.D."/>
            <person name="Detter J.C."/>
            <person name="Brambilla E."/>
            <person name="Kannan K.P."/>
            <person name="Djao O.D."/>
            <person name="Rohde M."/>
            <person name="Pukall R."/>
            <person name="Spring S."/>
            <person name="Goker M."/>
            <person name="Sikorski J."/>
            <person name="Woyke T."/>
            <person name="Bristow J."/>
            <person name="Eisen J.A."/>
            <person name="Markowitz V."/>
            <person name="Hugenholtz P."/>
            <person name="Kyrpides N.C."/>
            <person name="Klenk H.P."/>
        </authorList>
    </citation>
    <scope>NUCLEOTIDE SEQUENCE [LARGE SCALE GENOMIC DNA]</scope>
    <source>
        <strain evidence="4">ATCC 33891 / DSM 2032 / 1pr3</strain>
    </source>
</reference>
<name>A0A7U3YKY8_DESPD</name>
<dbReference type="PANTHER" id="PTHR46268">
    <property type="entry name" value="STRESS RESPONSE PROTEIN NHAX"/>
    <property type="match status" value="1"/>
</dbReference>
<gene>
    <name evidence="3" type="ordered locus">Despr_1136</name>
</gene>
<dbReference type="InterPro" id="IPR014729">
    <property type="entry name" value="Rossmann-like_a/b/a_fold"/>
</dbReference>
<proteinExistence type="inferred from homology"/>
<accession>A0A7U3YKY8</accession>
<keyword evidence="4" id="KW-1185">Reference proteome</keyword>
<evidence type="ECO:0000256" key="1">
    <source>
        <dbReference type="ARBA" id="ARBA00008791"/>
    </source>
</evidence>
<dbReference type="SUPFAM" id="SSF52402">
    <property type="entry name" value="Adenine nucleotide alpha hydrolases-like"/>
    <property type="match status" value="1"/>
</dbReference>
<feature type="domain" description="UspA" evidence="2">
    <location>
        <begin position="4"/>
        <end position="142"/>
    </location>
</feature>
<dbReference type="PANTHER" id="PTHR46268:SF6">
    <property type="entry name" value="UNIVERSAL STRESS PROTEIN UP12"/>
    <property type="match status" value="1"/>
</dbReference>
<protein>
    <submittedName>
        <fullName evidence="3">UspA domain-containing protein</fullName>
    </submittedName>
</protein>
<evidence type="ECO:0000313" key="4">
    <source>
        <dbReference type="Proteomes" id="UP000006365"/>
    </source>
</evidence>
<dbReference type="KEGG" id="dpr:Despr_1136"/>